<evidence type="ECO:0000256" key="1">
    <source>
        <dbReference type="SAM" id="MobiDB-lite"/>
    </source>
</evidence>
<sequence length="48" mass="5289">TPRQVGARNDKKVGGDKPCPSRPDNNATTRLNGVDQDREVSDGPYYSR</sequence>
<dbReference type="EMBL" id="BARW01022367">
    <property type="protein sequence ID" value="GAI98649.1"/>
    <property type="molecule type" value="Genomic_DNA"/>
</dbReference>
<protein>
    <submittedName>
        <fullName evidence="2">Uncharacterized protein</fullName>
    </submittedName>
</protein>
<reference evidence="2" key="1">
    <citation type="journal article" date="2014" name="Front. Microbiol.">
        <title>High frequency of phylogenetically diverse reductive dehalogenase-homologous genes in deep subseafloor sedimentary metagenomes.</title>
        <authorList>
            <person name="Kawai M."/>
            <person name="Futagami T."/>
            <person name="Toyoda A."/>
            <person name="Takaki Y."/>
            <person name="Nishi S."/>
            <person name="Hori S."/>
            <person name="Arai W."/>
            <person name="Tsubouchi T."/>
            <person name="Morono Y."/>
            <person name="Uchiyama I."/>
            <person name="Ito T."/>
            <person name="Fujiyama A."/>
            <person name="Inagaki F."/>
            <person name="Takami H."/>
        </authorList>
    </citation>
    <scope>NUCLEOTIDE SEQUENCE</scope>
    <source>
        <strain evidence="2">Expedition CK06-06</strain>
    </source>
</reference>
<evidence type="ECO:0000313" key="2">
    <source>
        <dbReference type="EMBL" id="GAI98649.1"/>
    </source>
</evidence>
<dbReference type="AlphaFoldDB" id="X1V205"/>
<name>X1V205_9ZZZZ</name>
<gene>
    <name evidence="2" type="ORF">S12H4_37356</name>
</gene>
<feature type="non-terminal residue" evidence="2">
    <location>
        <position position="1"/>
    </location>
</feature>
<comment type="caution">
    <text evidence="2">The sequence shown here is derived from an EMBL/GenBank/DDBJ whole genome shotgun (WGS) entry which is preliminary data.</text>
</comment>
<accession>X1V205</accession>
<proteinExistence type="predicted"/>
<feature type="region of interest" description="Disordered" evidence="1">
    <location>
        <begin position="1"/>
        <end position="48"/>
    </location>
</feature>
<organism evidence="2">
    <name type="scientific">marine sediment metagenome</name>
    <dbReference type="NCBI Taxonomy" id="412755"/>
    <lineage>
        <taxon>unclassified sequences</taxon>
        <taxon>metagenomes</taxon>
        <taxon>ecological metagenomes</taxon>
    </lineage>
</organism>